<keyword evidence="8" id="KW-1185">Reference proteome</keyword>
<protein>
    <recommendedName>
        <fullName evidence="6">TF-B3 domain-containing protein</fullName>
    </recommendedName>
</protein>
<dbReference type="InterPro" id="IPR003340">
    <property type="entry name" value="B3_DNA-bd"/>
</dbReference>
<sequence>MAKRARGEDHVCESPAGDREKHLKCVHSRPPQMFQKILTRSDVEESHRVHIPKSDAAKSFPGAFGCPSNERRVFKADLTFYDKEKKPWTIHIRSDGDRYYLTQGWSQFVRVNNLSERDIVTFYELKSRRGMEEKAIMINGVTPNGRILLFGVDFTRRTQS</sequence>
<evidence type="ECO:0000256" key="2">
    <source>
        <dbReference type="ARBA" id="ARBA00023015"/>
    </source>
</evidence>
<dbReference type="PROSITE" id="PS50863">
    <property type="entry name" value="B3"/>
    <property type="match status" value="1"/>
</dbReference>
<dbReference type="PANTHER" id="PTHR31140:SF58">
    <property type="entry name" value="DNA-BINDING PROTEIN RAV1"/>
    <property type="match status" value="1"/>
</dbReference>
<dbReference type="SMART" id="SM01019">
    <property type="entry name" value="B3"/>
    <property type="match status" value="1"/>
</dbReference>
<keyword evidence="2" id="KW-0805">Transcription regulation</keyword>
<evidence type="ECO:0000256" key="5">
    <source>
        <dbReference type="ARBA" id="ARBA00023242"/>
    </source>
</evidence>
<evidence type="ECO:0000313" key="8">
    <source>
        <dbReference type="Proteomes" id="UP000327013"/>
    </source>
</evidence>
<dbReference type="GO" id="GO:0005634">
    <property type="term" value="C:nucleus"/>
    <property type="evidence" value="ECO:0007669"/>
    <property type="project" value="UniProtKB-SubCell"/>
</dbReference>
<dbReference type="AlphaFoldDB" id="A0A5N6RS58"/>
<dbReference type="Proteomes" id="UP000327013">
    <property type="component" value="Chromosome 8"/>
</dbReference>
<evidence type="ECO:0000259" key="6">
    <source>
        <dbReference type="PROSITE" id="PS50863"/>
    </source>
</evidence>
<accession>A0A5N6RS58</accession>
<dbReference type="PANTHER" id="PTHR31140">
    <property type="entry name" value="B3 DOMAIN-CONTAINING TRANSCRIPTION FACTOR ABI3"/>
    <property type="match status" value="1"/>
</dbReference>
<evidence type="ECO:0000313" key="7">
    <source>
        <dbReference type="EMBL" id="KAE8123894.1"/>
    </source>
</evidence>
<evidence type="ECO:0000256" key="3">
    <source>
        <dbReference type="ARBA" id="ARBA00023125"/>
    </source>
</evidence>
<dbReference type="Gene3D" id="2.40.330.10">
    <property type="entry name" value="DNA-binding pseudobarrel domain"/>
    <property type="match status" value="1"/>
</dbReference>
<keyword evidence="3" id="KW-0238">DNA-binding</keyword>
<keyword evidence="5" id="KW-0539">Nucleus</keyword>
<evidence type="ECO:0000256" key="4">
    <source>
        <dbReference type="ARBA" id="ARBA00023163"/>
    </source>
</evidence>
<keyword evidence="4" id="KW-0804">Transcription</keyword>
<dbReference type="InterPro" id="IPR044800">
    <property type="entry name" value="LEC2-like"/>
</dbReference>
<proteinExistence type="predicted"/>
<dbReference type="GO" id="GO:0003700">
    <property type="term" value="F:DNA-binding transcription factor activity"/>
    <property type="evidence" value="ECO:0007669"/>
    <property type="project" value="InterPro"/>
</dbReference>
<name>A0A5N6RS58_9ROSI</name>
<dbReference type="InterPro" id="IPR015300">
    <property type="entry name" value="DNA-bd_pseudobarrel_sf"/>
</dbReference>
<reference evidence="7 8" key="1">
    <citation type="submission" date="2019-06" db="EMBL/GenBank/DDBJ databases">
        <title>A chromosomal-level reference genome of Carpinus fangiana (Coryloideae, Betulaceae).</title>
        <authorList>
            <person name="Yang X."/>
            <person name="Wang Z."/>
            <person name="Zhang L."/>
            <person name="Hao G."/>
            <person name="Liu J."/>
            <person name="Yang Y."/>
        </authorList>
    </citation>
    <scope>NUCLEOTIDE SEQUENCE [LARGE SCALE GENOMIC DNA]</scope>
    <source>
        <strain evidence="7">Cfa_2016G</strain>
        <tissue evidence="7">Leaf</tissue>
    </source>
</reference>
<organism evidence="7 8">
    <name type="scientific">Carpinus fangiana</name>
    <dbReference type="NCBI Taxonomy" id="176857"/>
    <lineage>
        <taxon>Eukaryota</taxon>
        <taxon>Viridiplantae</taxon>
        <taxon>Streptophyta</taxon>
        <taxon>Embryophyta</taxon>
        <taxon>Tracheophyta</taxon>
        <taxon>Spermatophyta</taxon>
        <taxon>Magnoliopsida</taxon>
        <taxon>eudicotyledons</taxon>
        <taxon>Gunneridae</taxon>
        <taxon>Pentapetalae</taxon>
        <taxon>rosids</taxon>
        <taxon>fabids</taxon>
        <taxon>Fagales</taxon>
        <taxon>Betulaceae</taxon>
        <taxon>Carpinus</taxon>
    </lineage>
</organism>
<comment type="subcellular location">
    <subcellularLocation>
        <location evidence="1">Nucleus</location>
    </subcellularLocation>
</comment>
<dbReference type="CDD" id="cd10017">
    <property type="entry name" value="B3_DNA"/>
    <property type="match status" value="1"/>
</dbReference>
<gene>
    <name evidence="7" type="ORF">FH972_018813</name>
</gene>
<dbReference type="SUPFAM" id="SSF101936">
    <property type="entry name" value="DNA-binding pseudobarrel domain"/>
    <property type="match status" value="1"/>
</dbReference>
<dbReference type="OrthoDB" id="1666376at2759"/>
<dbReference type="Pfam" id="PF02362">
    <property type="entry name" value="B3"/>
    <property type="match status" value="1"/>
</dbReference>
<evidence type="ECO:0000256" key="1">
    <source>
        <dbReference type="ARBA" id="ARBA00004123"/>
    </source>
</evidence>
<feature type="domain" description="TF-B3" evidence="6">
    <location>
        <begin position="34"/>
        <end position="142"/>
    </location>
</feature>
<dbReference type="GO" id="GO:0003677">
    <property type="term" value="F:DNA binding"/>
    <property type="evidence" value="ECO:0007669"/>
    <property type="project" value="UniProtKB-KW"/>
</dbReference>
<dbReference type="EMBL" id="CM017328">
    <property type="protein sequence ID" value="KAE8123894.1"/>
    <property type="molecule type" value="Genomic_DNA"/>
</dbReference>